<evidence type="ECO:0000313" key="2">
    <source>
        <dbReference type="EMBL" id="PRY92057.1"/>
    </source>
</evidence>
<keyword evidence="1" id="KW-1133">Transmembrane helix</keyword>
<feature type="transmembrane region" description="Helical" evidence="1">
    <location>
        <begin position="31"/>
        <end position="54"/>
    </location>
</feature>
<dbReference type="Proteomes" id="UP000238801">
    <property type="component" value="Unassembled WGS sequence"/>
</dbReference>
<keyword evidence="1" id="KW-0812">Transmembrane</keyword>
<dbReference type="EMBL" id="PVTT01000003">
    <property type="protein sequence ID" value="PRY92057.1"/>
    <property type="molecule type" value="Genomic_DNA"/>
</dbReference>
<dbReference type="RefSeq" id="WP_106161793.1">
    <property type="nucleotide sequence ID" value="NZ_PVTT01000003.1"/>
</dbReference>
<feature type="transmembrane region" description="Helical" evidence="1">
    <location>
        <begin position="106"/>
        <end position="128"/>
    </location>
</feature>
<dbReference type="AlphaFoldDB" id="A0A2T0WZG1"/>
<gene>
    <name evidence="2" type="ORF">BCF33_2751</name>
</gene>
<feature type="transmembrane region" description="Helical" evidence="1">
    <location>
        <begin position="66"/>
        <end position="86"/>
    </location>
</feature>
<comment type="caution">
    <text evidence="2">The sequence shown here is derived from an EMBL/GenBank/DDBJ whole genome shotgun (WGS) entry which is preliminary data.</text>
</comment>
<reference evidence="2 3" key="1">
    <citation type="submission" date="2018-03" db="EMBL/GenBank/DDBJ databases">
        <title>Genomic Encyclopedia of Archaeal and Bacterial Type Strains, Phase II (KMG-II): from individual species to whole genera.</title>
        <authorList>
            <person name="Goeker M."/>
        </authorList>
    </citation>
    <scope>NUCLEOTIDE SEQUENCE [LARGE SCALE GENOMIC DNA]</scope>
    <source>
        <strain evidence="2 3">DSM 29318</strain>
    </source>
</reference>
<keyword evidence="3" id="KW-1185">Reference proteome</keyword>
<sequence length="143" mass="14925">MLGSYLIAVGAVLFDLWHGKAFEFADLLLPYTALFTVGVYYIGFLYGPLLLVAAYAARGRSFRSALAIRLLAFATPVLVLVAVGAHEVMTGAATDAAAGWSGMSAALHPLAIPLLAGLLSTITAEVALHVSPRRAAASDPPDR</sequence>
<evidence type="ECO:0000313" key="3">
    <source>
        <dbReference type="Proteomes" id="UP000238801"/>
    </source>
</evidence>
<organism evidence="2 3">
    <name type="scientific">Hasllibacter halocynthiae</name>
    <dbReference type="NCBI Taxonomy" id="595589"/>
    <lineage>
        <taxon>Bacteria</taxon>
        <taxon>Pseudomonadati</taxon>
        <taxon>Pseudomonadota</taxon>
        <taxon>Alphaproteobacteria</taxon>
        <taxon>Rhodobacterales</taxon>
        <taxon>Roseobacteraceae</taxon>
        <taxon>Hasllibacter</taxon>
    </lineage>
</organism>
<protein>
    <submittedName>
        <fullName evidence="2">Uncharacterized protein</fullName>
    </submittedName>
</protein>
<keyword evidence="1" id="KW-0472">Membrane</keyword>
<accession>A0A2T0WZG1</accession>
<proteinExistence type="predicted"/>
<evidence type="ECO:0000256" key="1">
    <source>
        <dbReference type="SAM" id="Phobius"/>
    </source>
</evidence>
<name>A0A2T0WZG1_9RHOB</name>